<reference evidence="7 8" key="1">
    <citation type="submission" date="2020-08" db="EMBL/GenBank/DDBJ databases">
        <title>Genomic Encyclopedia of Type Strains, Phase IV (KMG-IV): sequencing the most valuable type-strain genomes for metagenomic binning, comparative biology and taxonomic classification.</title>
        <authorList>
            <person name="Goeker M."/>
        </authorList>
    </citation>
    <scope>NUCLEOTIDE SEQUENCE [LARGE SCALE GENOMIC DNA]</scope>
    <source>
        <strain evidence="7 8">DSM 12141</strain>
    </source>
</reference>
<evidence type="ECO:0000256" key="4">
    <source>
        <dbReference type="ARBA" id="ARBA00023136"/>
    </source>
</evidence>
<feature type="region of interest" description="Disordered" evidence="5">
    <location>
        <begin position="369"/>
        <end position="424"/>
    </location>
</feature>
<accession>A0A7W9WMF0</accession>
<keyword evidence="3 6" id="KW-1133">Transmembrane helix</keyword>
<name>A0A7W9WMF0_CASDE</name>
<sequence length="524" mass="51939">MKITYWKGAAIVAVLTLLLVEPVLARSTGGQLSSGGIMNDVLRRFNEAASTWGTIIEAAASRLFWALTTISMVWTFGMMVVRKADIGEFFAELSRFIIVTGFFWWLLTNAVTGMNIAGTIITSMQKLGAEAGGLSTSNLGPSSIVDLGFDLYNRTIQATSELSWREMGTAIVMELQALAVLLVLALVSINMLLTLASAWIVLYSGIIVLGFGGSRWTTDIAINYYKTILGIALQLLAMVLIVSIGKSFLTHYFAQLSNNLATQELAVMLVVAIILLVLVNKVPPLIAGIITGASAGGGGIGSFGAGTLFGAGMTAAGLATQAGAAIASGGASLAASAAGGAAAVAAAASKANDNVSAGTDILSTMMGGGGGGGGSAGTSSTSGDADGGSGGVSGSGETPLAAAAGHNSTGARGGNSGGGLGGGRSSGGIGATAAKGGRIAADTVANLAKGIGSRASTKAGSMADAAKSRIAETTGGKLAATIKATHGNKSAGTFDGNNLAGTNDSTAAGANDEVAAFVNRPQPT</sequence>
<feature type="transmembrane region" description="Helical" evidence="6">
    <location>
        <begin position="93"/>
        <end position="117"/>
    </location>
</feature>
<dbReference type="Proteomes" id="UP000541136">
    <property type="component" value="Unassembled WGS sequence"/>
</dbReference>
<keyword evidence="2 6" id="KW-0812">Transmembrane</keyword>
<dbReference type="RefSeq" id="WP_151024283.1">
    <property type="nucleotide sequence ID" value="NZ_JACHIB010000013.1"/>
</dbReference>
<evidence type="ECO:0000256" key="1">
    <source>
        <dbReference type="ARBA" id="ARBA00004141"/>
    </source>
</evidence>
<dbReference type="GO" id="GO:0016020">
    <property type="term" value="C:membrane"/>
    <property type="evidence" value="ECO:0007669"/>
    <property type="project" value="UniProtKB-SubCell"/>
</dbReference>
<protein>
    <submittedName>
        <fullName evidence="7">Type IV secretion system protein VirB6/type IV secretion system protein TrbL</fullName>
    </submittedName>
</protein>
<proteinExistence type="predicted"/>
<keyword evidence="4 6" id="KW-0472">Membrane</keyword>
<feature type="compositionally biased region" description="Gly residues" evidence="5">
    <location>
        <begin position="385"/>
        <end position="394"/>
    </location>
</feature>
<gene>
    <name evidence="7" type="ORF">HNR28_002277</name>
</gene>
<evidence type="ECO:0000256" key="5">
    <source>
        <dbReference type="SAM" id="MobiDB-lite"/>
    </source>
</evidence>
<evidence type="ECO:0000256" key="6">
    <source>
        <dbReference type="SAM" id="Phobius"/>
    </source>
</evidence>
<feature type="transmembrane region" description="Helical" evidence="6">
    <location>
        <begin position="285"/>
        <end position="309"/>
    </location>
</feature>
<dbReference type="GO" id="GO:0030255">
    <property type="term" value="P:protein secretion by the type IV secretion system"/>
    <property type="evidence" value="ECO:0007669"/>
    <property type="project" value="InterPro"/>
</dbReference>
<evidence type="ECO:0000256" key="3">
    <source>
        <dbReference type="ARBA" id="ARBA00022989"/>
    </source>
</evidence>
<dbReference type="NCBIfam" id="TIGR02783">
    <property type="entry name" value="TrbL_P"/>
    <property type="match status" value="1"/>
</dbReference>
<evidence type="ECO:0000256" key="2">
    <source>
        <dbReference type="ARBA" id="ARBA00022692"/>
    </source>
</evidence>
<feature type="transmembrane region" description="Helical" evidence="6">
    <location>
        <begin position="63"/>
        <end position="81"/>
    </location>
</feature>
<comment type="subcellular location">
    <subcellularLocation>
        <location evidence="1">Membrane</location>
        <topology evidence="1">Multi-pass membrane protein</topology>
    </subcellularLocation>
</comment>
<dbReference type="InterPro" id="IPR007688">
    <property type="entry name" value="Conjugal_tfr_TrbL/VirB6"/>
</dbReference>
<feature type="transmembrane region" description="Helical" evidence="6">
    <location>
        <begin position="167"/>
        <end position="187"/>
    </location>
</feature>
<feature type="transmembrane region" description="Helical" evidence="6">
    <location>
        <begin position="224"/>
        <end position="249"/>
    </location>
</feature>
<dbReference type="EMBL" id="JACHIB010000013">
    <property type="protein sequence ID" value="MBB6084232.1"/>
    <property type="molecule type" value="Genomic_DNA"/>
</dbReference>
<evidence type="ECO:0000313" key="7">
    <source>
        <dbReference type="EMBL" id="MBB6084232.1"/>
    </source>
</evidence>
<evidence type="ECO:0000313" key="8">
    <source>
        <dbReference type="Proteomes" id="UP000541136"/>
    </source>
</evidence>
<feature type="compositionally biased region" description="Gly residues" evidence="5">
    <location>
        <begin position="411"/>
        <end position="424"/>
    </location>
</feature>
<feature type="region of interest" description="Disordered" evidence="5">
    <location>
        <begin position="487"/>
        <end position="524"/>
    </location>
</feature>
<organism evidence="7 8">
    <name type="scientific">Castellaniella defragrans</name>
    <name type="common">Alcaligenes defragrans</name>
    <dbReference type="NCBI Taxonomy" id="75697"/>
    <lineage>
        <taxon>Bacteria</taxon>
        <taxon>Pseudomonadati</taxon>
        <taxon>Pseudomonadota</taxon>
        <taxon>Betaproteobacteria</taxon>
        <taxon>Burkholderiales</taxon>
        <taxon>Alcaligenaceae</taxon>
        <taxon>Castellaniella</taxon>
    </lineage>
</organism>
<feature type="transmembrane region" description="Helical" evidence="6">
    <location>
        <begin position="261"/>
        <end position="279"/>
    </location>
</feature>
<dbReference type="InterPro" id="IPR014150">
    <property type="entry name" value="Conjugal_tfr_TrbL"/>
</dbReference>
<feature type="compositionally biased region" description="Polar residues" evidence="5">
    <location>
        <begin position="487"/>
        <end position="508"/>
    </location>
</feature>
<comment type="caution">
    <text evidence="7">The sequence shown here is derived from an EMBL/GenBank/DDBJ whole genome shotgun (WGS) entry which is preliminary data.</text>
</comment>
<dbReference type="Pfam" id="PF04610">
    <property type="entry name" value="TrbL"/>
    <property type="match status" value="1"/>
</dbReference>
<dbReference type="AlphaFoldDB" id="A0A7W9WMF0"/>
<feature type="transmembrane region" description="Helical" evidence="6">
    <location>
        <begin position="192"/>
        <end position="212"/>
    </location>
</feature>